<sequence>MMHLPNVAEKARPPRMLETPFALGHSFAGQAFDLETERLGVQELLDFAVNGGAEELKQWKI</sequence>
<evidence type="ECO:0000313" key="2">
    <source>
        <dbReference type="Proteomes" id="UP000327148"/>
    </source>
</evidence>
<dbReference type="AlphaFoldDB" id="A0A5N1GMN0"/>
<reference evidence="1 2" key="1">
    <citation type="submission" date="2019-09" db="EMBL/GenBank/DDBJ databases">
        <title>Draft genome sequence assemblies of isolates from the urinary tract.</title>
        <authorList>
            <person name="Mores C.R."/>
            <person name="Putonti C."/>
            <person name="Wolfe A.J."/>
        </authorList>
    </citation>
    <scope>NUCLEOTIDE SEQUENCE [LARGE SCALE GENOMIC DNA]</scope>
    <source>
        <strain evidence="1 2">UMB623</strain>
    </source>
</reference>
<comment type="caution">
    <text evidence="1">The sequence shown here is derived from an EMBL/GenBank/DDBJ whole genome shotgun (WGS) entry which is preliminary data.</text>
</comment>
<name>A0A5N1GMN0_9LACT</name>
<dbReference type="EMBL" id="VYWO01000002">
    <property type="protein sequence ID" value="KAA9301291.1"/>
    <property type="molecule type" value="Genomic_DNA"/>
</dbReference>
<evidence type="ECO:0000313" key="1">
    <source>
        <dbReference type="EMBL" id="KAA9301291.1"/>
    </source>
</evidence>
<gene>
    <name evidence="1" type="ORF">F6I03_05325</name>
</gene>
<dbReference type="Proteomes" id="UP000327148">
    <property type="component" value="Unassembled WGS sequence"/>
</dbReference>
<protein>
    <submittedName>
        <fullName evidence="1">Uncharacterized protein</fullName>
    </submittedName>
</protein>
<proteinExistence type="predicted"/>
<accession>A0A5N1GMN0</accession>
<organism evidence="1 2">
    <name type="scientific">Aerococcus sanguinicola</name>
    <dbReference type="NCBI Taxonomy" id="119206"/>
    <lineage>
        <taxon>Bacteria</taxon>
        <taxon>Bacillati</taxon>
        <taxon>Bacillota</taxon>
        <taxon>Bacilli</taxon>
        <taxon>Lactobacillales</taxon>
        <taxon>Aerococcaceae</taxon>
        <taxon>Aerococcus</taxon>
    </lineage>
</organism>